<name>A0A9W8E7X6_9FUNG</name>
<dbReference type="EMBL" id="JANBQB010000377">
    <property type="protein sequence ID" value="KAJ1977049.1"/>
    <property type="molecule type" value="Genomic_DNA"/>
</dbReference>
<evidence type="ECO:0000313" key="4">
    <source>
        <dbReference type="Proteomes" id="UP001151582"/>
    </source>
</evidence>
<evidence type="ECO:0000256" key="1">
    <source>
        <dbReference type="SAM" id="MobiDB-lite"/>
    </source>
</evidence>
<dbReference type="AlphaFoldDB" id="A0A9W8E7X6"/>
<evidence type="ECO:0000259" key="2">
    <source>
        <dbReference type="Pfam" id="PF08772"/>
    </source>
</evidence>
<comment type="caution">
    <text evidence="3">The sequence shown here is derived from an EMBL/GenBank/DDBJ whole genome shotgun (WGS) entry which is preliminary data.</text>
</comment>
<dbReference type="InterPro" id="IPR039907">
    <property type="entry name" value="NOB1"/>
</dbReference>
<sequence length="229" mass="25682">MGTDIQVVDNHDEANGSDADDDDYGWITPANVEHVNARLGNGMVALNKKKQQIKVACTTFDFAMQNVILQSGMNLAAADGRQITSVKTWVQRCHACYAIIKRQNKRFCPECGNSTLTRVAASIDEQGNTRVHLKSGFQFNTRGTIFPIPRPKGGKKHTEMVFRQDQKEYMRAMHIKEKGAVKVTNVFDPDYIPKILLGHSGRGRQHNMSDVVAIRQKGRRATGNRKKRS</sequence>
<protein>
    <submittedName>
        <fullName evidence="3">20S-pre-rRNA D-site endonuclease nob1</fullName>
    </submittedName>
</protein>
<evidence type="ECO:0000313" key="3">
    <source>
        <dbReference type="EMBL" id="KAJ1977049.1"/>
    </source>
</evidence>
<organism evidence="3 4">
    <name type="scientific">Dimargaris verticillata</name>
    <dbReference type="NCBI Taxonomy" id="2761393"/>
    <lineage>
        <taxon>Eukaryota</taxon>
        <taxon>Fungi</taxon>
        <taxon>Fungi incertae sedis</taxon>
        <taxon>Zoopagomycota</taxon>
        <taxon>Kickxellomycotina</taxon>
        <taxon>Dimargaritomycetes</taxon>
        <taxon>Dimargaritales</taxon>
        <taxon>Dimargaritaceae</taxon>
        <taxon>Dimargaris</taxon>
    </lineage>
</organism>
<keyword evidence="3" id="KW-0540">Nuclease</keyword>
<dbReference type="InterPro" id="IPR036283">
    <property type="entry name" value="NOB1_Zf-like_sf"/>
</dbReference>
<keyword evidence="3" id="KW-0378">Hydrolase</keyword>
<accession>A0A9W8E7X6</accession>
<proteinExistence type="predicted"/>
<dbReference type="SUPFAM" id="SSF144206">
    <property type="entry name" value="NOB1 zinc finger-like"/>
    <property type="match status" value="1"/>
</dbReference>
<dbReference type="PANTHER" id="PTHR12814">
    <property type="entry name" value="RNA-BINDING PROTEIN NOB1"/>
    <property type="match status" value="1"/>
</dbReference>
<dbReference type="OrthoDB" id="446759at2759"/>
<feature type="region of interest" description="Disordered" evidence="1">
    <location>
        <begin position="1"/>
        <end position="23"/>
    </location>
</feature>
<dbReference type="PANTHER" id="PTHR12814:SF2">
    <property type="entry name" value="RNA-BINDING PROTEIN NOB1"/>
    <property type="match status" value="1"/>
</dbReference>
<dbReference type="GO" id="GO:0030688">
    <property type="term" value="C:preribosome, small subunit precursor"/>
    <property type="evidence" value="ECO:0007669"/>
    <property type="project" value="TreeGrafter"/>
</dbReference>
<keyword evidence="4" id="KW-1185">Reference proteome</keyword>
<dbReference type="Pfam" id="PF08772">
    <property type="entry name" value="Zn_ribbon_NOB1"/>
    <property type="match status" value="1"/>
</dbReference>
<dbReference type="GO" id="GO:0004521">
    <property type="term" value="F:RNA endonuclease activity"/>
    <property type="evidence" value="ECO:0007669"/>
    <property type="project" value="TreeGrafter"/>
</dbReference>
<dbReference type="GO" id="GO:0030490">
    <property type="term" value="P:maturation of SSU-rRNA"/>
    <property type="evidence" value="ECO:0007669"/>
    <property type="project" value="TreeGrafter"/>
</dbReference>
<dbReference type="Proteomes" id="UP001151582">
    <property type="component" value="Unassembled WGS sequence"/>
</dbReference>
<reference evidence="3" key="1">
    <citation type="submission" date="2022-07" db="EMBL/GenBank/DDBJ databases">
        <title>Phylogenomic reconstructions and comparative analyses of Kickxellomycotina fungi.</title>
        <authorList>
            <person name="Reynolds N.K."/>
            <person name="Stajich J.E."/>
            <person name="Barry K."/>
            <person name="Grigoriev I.V."/>
            <person name="Crous P."/>
            <person name="Smith M.E."/>
        </authorList>
    </citation>
    <scope>NUCLEOTIDE SEQUENCE</scope>
    <source>
        <strain evidence="3">RSA 567</strain>
    </source>
</reference>
<dbReference type="Gene3D" id="6.20.210.10">
    <property type="entry name" value="Nin one binding (NOB1), Zn-ribbon-like"/>
    <property type="match status" value="1"/>
</dbReference>
<gene>
    <name evidence="3" type="primary">nob1_1</name>
    <name evidence="3" type="ORF">H4R34_003739</name>
</gene>
<dbReference type="InterPro" id="IPR014881">
    <property type="entry name" value="NOB1_Zn-bd"/>
</dbReference>
<feature type="domain" description="Nin one binding (NOB1) Zn-ribbon-like" evidence="2">
    <location>
        <begin position="83"/>
        <end position="154"/>
    </location>
</feature>
<keyword evidence="3" id="KW-0255">Endonuclease</keyword>